<name>A0A2N8KQ29_9BURK</name>
<feature type="signal peptide" evidence="1">
    <location>
        <begin position="1"/>
        <end position="16"/>
    </location>
</feature>
<dbReference type="EMBL" id="POQS01000001">
    <property type="protein sequence ID" value="PND35565.1"/>
    <property type="molecule type" value="Genomic_DNA"/>
</dbReference>
<proteinExistence type="predicted"/>
<comment type="caution">
    <text evidence="2">The sequence shown here is derived from an EMBL/GenBank/DDBJ whole genome shotgun (WGS) entry which is preliminary data.</text>
</comment>
<dbReference type="AlphaFoldDB" id="A0A2N8KQ29"/>
<keyword evidence="3" id="KW-1185">Reference proteome</keyword>
<evidence type="ECO:0000256" key="1">
    <source>
        <dbReference type="SAM" id="SignalP"/>
    </source>
</evidence>
<organism evidence="2 3">
    <name type="scientific">Achromobacter pulmonis</name>
    <dbReference type="NCBI Taxonomy" id="1389932"/>
    <lineage>
        <taxon>Bacteria</taxon>
        <taxon>Pseudomonadati</taxon>
        <taxon>Pseudomonadota</taxon>
        <taxon>Betaproteobacteria</taxon>
        <taxon>Burkholderiales</taxon>
        <taxon>Alcaligenaceae</taxon>
        <taxon>Achromobacter</taxon>
    </lineage>
</organism>
<keyword evidence="1" id="KW-0732">Signal</keyword>
<reference evidence="2 3" key="1">
    <citation type="submission" date="2018-01" db="EMBL/GenBank/DDBJ databases">
        <title>The draft genome of an aniline degradation strain ANB-1.</title>
        <authorList>
            <person name="Zhang L."/>
            <person name="Jiang J."/>
        </authorList>
    </citation>
    <scope>NUCLEOTIDE SEQUENCE [LARGE SCALE GENOMIC DNA]</scope>
    <source>
        <strain evidence="2 3">ANB-1</strain>
    </source>
</reference>
<protein>
    <submittedName>
        <fullName evidence="2">Uncharacterized protein</fullName>
    </submittedName>
</protein>
<evidence type="ECO:0000313" key="3">
    <source>
        <dbReference type="Proteomes" id="UP000235994"/>
    </source>
</evidence>
<feature type="chain" id="PRO_5014634046" evidence="1">
    <location>
        <begin position="17"/>
        <end position="239"/>
    </location>
</feature>
<accession>A0A2N8KQ29</accession>
<dbReference type="Proteomes" id="UP000235994">
    <property type="component" value="Unassembled WGS sequence"/>
</dbReference>
<sequence>MIAAVLSFFWASAVMAEACPDGDASLVQVRNVINDLGKNNQAPAAADCGFAWAENMNFDDVALTDKVLINFFLEAADLNRRAYRKRAAAKLDQSAANYLDNEIALRRQFVEQVLKADPEIQNYQPLRRATTIHLSAMTKAYVDRKKYSEMADYLSRTPTSIIDSEAVRAWLQAVSSCDKFDGDSNINLCAVENKRVCQKKISAFLSSVDEMTTRTFPPTTGREIAGLRRLTADGGCLND</sequence>
<evidence type="ECO:0000313" key="2">
    <source>
        <dbReference type="EMBL" id="PND35565.1"/>
    </source>
</evidence>
<gene>
    <name evidence="2" type="ORF">C1I89_04165</name>
</gene>